<feature type="region of interest" description="Disordered" evidence="2">
    <location>
        <begin position="640"/>
        <end position="674"/>
    </location>
</feature>
<feature type="compositionally biased region" description="Polar residues" evidence="2">
    <location>
        <begin position="867"/>
        <end position="876"/>
    </location>
</feature>
<feature type="compositionally biased region" description="Polar residues" evidence="2">
    <location>
        <begin position="205"/>
        <end position="215"/>
    </location>
</feature>
<dbReference type="InterPro" id="IPR029300">
    <property type="entry name" value="CEP170_C"/>
</dbReference>
<dbReference type="AlphaFoldDB" id="A0ABD3WJW2"/>
<keyword evidence="1" id="KW-0175">Coiled coil</keyword>
<keyword evidence="5" id="KW-1185">Reference proteome</keyword>
<feature type="compositionally biased region" description="Polar residues" evidence="2">
    <location>
        <begin position="936"/>
        <end position="959"/>
    </location>
</feature>
<feature type="region of interest" description="Disordered" evidence="2">
    <location>
        <begin position="805"/>
        <end position="876"/>
    </location>
</feature>
<sequence>MSMDHPVSKELATVKKGTPLYGQPTWWGDNEPPDLNASLISKEKSKSKMQEIPDKDYSPEKDTTSHCIISSKSTSSVSNVASHNPTNQNGIASEVHSVTLGEATPSRQSHTPEGSASMAFTVQFDETSPKNIAGPLSEFLPDKMKHHFKTRTEKVSEKSSKVTSKEIVHSTQSSEVRSQSEGRDSSPTRQKQLDEIWGSVEGNRTKTASGSVSSEQTEDKLDKVPVKGPSGKSTSIKRRHAVSGTSRARTSIKPRKSQSFDEESTQVSDSATYLIDKMFDISAIQSITSAKEDTDQSSEYTLYKEARHYDVISISKDKDRKTLTKPTEIKSTEMKNKSVTGKPPVSILKKSPENVSVPKEGSEGSEAGTYTVELDKDGKEEEEARRTIDRVFGVGTDIPDIQKSHISDFPKEQLLEDISLKDLDTEIDELEKTRACGAGNSLEVEIGSAVLEELRIVEKGEEEEENPTSSVGNDASKWVSQWAALNNQKSGSKSADMDEYSPGSSLSDQDKSESRNSIKPPNGLSRKRPGTGRRLPSIPPESTSPVNSESSKGSPCTRTTSQFSSPGLKSVKISSHVSSRYQDTDSESVSLTKYENNSIGGSVVSSRVGQRKSGGSIASLDTEILLKDTEIVMTAIEARMGSKSDKVKENGHGVSSVERRDSASSDTDTSSMVALVNGDEDYNKLYYESPRIALRKRQLTDSSTVIDSKSQVKSAGGRIPPPGVPPPGVPPLGERVPPHHDAHLFTFRKEFEFEPSVVSDVLSGTERTTTVVSESLMVKGEEVLVKQDSKGKGTISKTKPNRAFQLRRAHADNEDTSLDSPRSTASVGSLVSSNTSTVMPSSRMPMKAKRPGSGKLADKLQQQQQQISARSEQSLGAQIVRKSRENAKSMDIAAALARTDGGRHSLRMSRTLSVPGSTPSTPSTPSEKSQKRKSDISASSKTSGLRHSNSLKVSGVSVTPKQSSQPPSRSNSPKSAERTAWKRRKDYDPRKAVAEAKGKVRDSTKPKIDMSITGSRRVTRSASFTNTRDLGLKLSTYKSDSISSTDDISHRSSETSDTCDNTPRRGFVPYPRSVSTRMVYAASSTEEEEQERVLRSTQSYDNIIVSSIYQLSLKLKTTMDRTLQKLRENEMVENGIQSPVSDLENDIGNAEIPAYKSANQELAGILRNLRKIEQHLKVMNRVLFPDDDPSPESTRLNKEKSQYLQEIERIRNELAGFQPIDTPRTDGSQDENVSIESDCEELTQAEYY</sequence>
<dbReference type="Proteomes" id="UP001634394">
    <property type="component" value="Unassembled WGS sequence"/>
</dbReference>
<feature type="compositionally biased region" description="Basic and acidic residues" evidence="2">
    <location>
        <begin position="150"/>
        <end position="168"/>
    </location>
</feature>
<feature type="region of interest" description="Disordered" evidence="2">
    <location>
        <begin position="318"/>
        <end position="388"/>
    </location>
</feature>
<reference evidence="4 5" key="1">
    <citation type="submission" date="2024-11" db="EMBL/GenBank/DDBJ databases">
        <title>Chromosome-level genome assembly of the freshwater bivalve Anodonta woodiana.</title>
        <authorList>
            <person name="Chen X."/>
        </authorList>
    </citation>
    <scope>NUCLEOTIDE SEQUENCE [LARGE SCALE GENOMIC DNA]</scope>
    <source>
        <strain evidence="4">MN2024</strain>
        <tissue evidence="4">Gills</tissue>
    </source>
</reference>
<evidence type="ECO:0000313" key="5">
    <source>
        <dbReference type="Proteomes" id="UP001634394"/>
    </source>
</evidence>
<feature type="compositionally biased region" description="Low complexity" evidence="2">
    <location>
        <begin position="911"/>
        <end position="926"/>
    </location>
</feature>
<dbReference type="EMBL" id="JBJQND010000006">
    <property type="protein sequence ID" value="KAL3873811.1"/>
    <property type="molecule type" value="Genomic_DNA"/>
</dbReference>
<evidence type="ECO:0000313" key="4">
    <source>
        <dbReference type="EMBL" id="KAL3873811.1"/>
    </source>
</evidence>
<feature type="compositionally biased region" description="Pro residues" evidence="2">
    <location>
        <begin position="719"/>
        <end position="730"/>
    </location>
</feature>
<evidence type="ECO:0000259" key="3">
    <source>
        <dbReference type="Pfam" id="PF15308"/>
    </source>
</evidence>
<evidence type="ECO:0000256" key="2">
    <source>
        <dbReference type="SAM" id="MobiDB-lite"/>
    </source>
</evidence>
<feature type="compositionally biased region" description="Polar residues" evidence="2">
    <location>
        <begin position="483"/>
        <end position="493"/>
    </location>
</feature>
<feature type="domain" description="CEP170 C-terminal" evidence="3">
    <location>
        <begin position="1100"/>
        <end position="1186"/>
    </location>
</feature>
<feature type="region of interest" description="Disordered" evidence="2">
    <location>
        <begin position="897"/>
        <end position="1007"/>
    </location>
</feature>
<dbReference type="Pfam" id="PF15308">
    <property type="entry name" value="CEP170_C"/>
    <property type="match status" value="2"/>
</dbReference>
<proteinExistence type="predicted"/>
<feature type="compositionally biased region" description="Polar residues" evidence="2">
    <location>
        <begin position="700"/>
        <end position="713"/>
    </location>
</feature>
<feature type="domain" description="CEP170 C-terminal" evidence="3">
    <location>
        <begin position="613"/>
        <end position="717"/>
    </location>
</feature>
<evidence type="ECO:0000256" key="1">
    <source>
        <dbReference type="SAM" id="Coils"/>
    </source>
</evidence>
<feature type="compositionally biased region" description="Basic and acidic residues" evidence="2">
    <location>
        <begin position="318"/>
        <end position="336"/>
    </location>
</feature>
<feature type="coiled-coil region" evidence="1">
    <location>
        <begin position="1155"/>
        <end position="1213"/>
    </location>
</feature>
<feature type="compositionally biased region" description="Polar residues" evidence="2">
    <location>
        <begin position="105"/>
        <end position="130"/>
    </location>
</feature>
<feature type="compositionally biased region" description="Basic and acidic residues" evidence="2">
    <location>
        <begin position="975"/>
        <end position="1007"/>
    </location>
</feature>
<feature type="region of interest" description="Disordered" evidence="2">
    <location>
        <begin position="698"/>
        <end position="738"/>
    </location>
</feature>
<feature type="region of interest" description="Disordered" evidence="2">
    <location>
        <begin position="1"/>
        <end position="267"/>
    </location>
</feature>
<feature type="region of interest" description="Disordered" evidence="2">
    <location>
        <begin position="1218"/>
        <end position="1248"/>
    </location>
</feature>
<protein>
    <recommendedName>
        <fullName evidence="3">CEP170 C-terminal domain-containing protein</fullName>
    </recommendedName>
</protein>
<feature type="compositionally biased region" description="Basic and acidic residues" evidence="2">
    <location>
        <begin position="373"/>
        <end position="388"/>
    </location>
</feature>
<feature type="compositionally biased region" description="Polar residues" evidence="2">
    <location>
        <begin position="818"/>
        <end position="840"/>
    </location>
</feature>
<feature type="compositionally biased region" description="Acidic residues" evidence="2">
    <location>
        <begin position="1237"/>
        <end position="1248"/>
    </location>
</feature>
<feature type="compositionally biased region" description="Low complexity" evidence="2">
    <location>
        <begin position="960"/>
        <end position="974"/>
    </location>
</feature>
<feature type="region of interest" description="Disordered" evidence="2">
    <location>
        <begin position="1040"/>
        <end position="1070"/>
    </location>
</feature>
<accession>A0ABD3WJW2</accession>
<organism evidence="4 5">
    <name type="scientific">Sinanodonta woodiana</name>
    <name type="common">Chinese pond mussel</name>
    <name type="synonym">Anodonta woodiana</name>
    <dbReference type="NCBI Taxonomy" id="1069815"/>
    <lineage>
        <taxon>Eukaryota</taxon>
        <taxon>Metazoa</taxon>
        <taxon>Spiralia</taxon>
        <taxon>Lophotrochozoa</taxon>
        <taxon>Mollusca</taxon>
        <taxon>Bivalvia</taxon>
        <taxon>Autobranchia</taxon>
        <taxon>Heteroconchia</taxon>
        <taxon>Palaeoheterodonta</taxon>
        <taxon>Unionida</taxon>
        <taxon>Unionoidea</taxon>
        <taxon>Unionidae</taxon>
        <taxon>Unioninae</taxon>
        <taxon>Sinanodonta</taxon>
    </lineage>
</organism>
<feature type="compositionally biased region" description="Polar residues" evidence="2">
    <location>
        <begin position="540"/>
        <end position="599"/>
    </location>
</feature>
<feature type="compositionally biased region" description="Basic and acidic residues" evidence="2">
    <location>
        <begin position="640"/>
        <end position="663"/>
    </location>
</feature>
<feature type="region of interest" description="Disordered" evidence="2">
    <location>
        <begin position="457"/>
        <end position="614"/>
    </location>
</feature>
<feature type="compositionally biased region" description="Basic and acidic residues" evidence="2">
    <location>
        <begin position="178"/>
        <end position="194"/>
    </location>
</feature>
<name>A0ABD3WJW2_SINWO</name>
<feature type="compositionally biased region" description="Low complexity" evidence="2">
    <location>
        <begin position="600"/>
        <end position="614"/>
    </location>
</feature>
<gene>
    <name evidence="4" type="ORF">ACJMK2_036896</name>
</gene>
<comment type="caution">
    <text evidence="4">The sequence shown here is derived from an EMBL/GenBank/DDBJ whole genome shotgun (WGS) entry which is preliminary data.</text>
</comment>
<feature type="compositionally biased region" description="Low complexity" evidence="2">
    <location>
        <begin position="65"/>
        <end position="84"/>
    </location>
</feature>
<feature type="compositionally biased region" description="Basic and acidic residues" evidence="2">
    <location>
        <begin position="41"/>
        <end position="64"/>
    </location>
</feature>